<sequence length="165" mass="18070">MSKITVFILVTCALSLVSLTKPCEAFPVAGYVPLSDEKNHRIHQLPDKPKDPSLEDIQTKFSKIIVLILAMCALSLFYIASPCEASPVDGDISVSDEKSPQSDHILDEPKDSTLDNNGTSSDMGNTTENGRALFDFPEEGREVIVGDKRCPDGQSYQFGSCREDE</sequence>
<feature type="chain" id="PRO_5012421024" evidence="2">
    <location>
        <begin position="26"/>
        <end position="165"/>
    </location>
</feature>
<dbReference type="EMBL" id="NNAY01000018">
    <property type="protein sequence ID" value="OXU31906.1"/>
    <property type="molecule type" value="Genomic_DNA"/>
</dbReference>
<evidence type="ECO:0000256" key="2">
    <source>
        <dbReference type="SAM" id="SignalP"/>
    </source>
</evidence>
<keyword evidence="2" id="KW-0732">Signal</keyword>
<feature type="compositionally biased region" description="Basic and acidic residues" evidence="1">
    <location>
        <begin position="95"/>
        <end position="113"/>
    </location>
</feature>
<evidence type="ECO:0000256" key="1">
    <source>
        <dbReference type="SAM" id="MobiDB-lite"/>
    </source>
</evidence>
<organism evidence="3 4">
    <name type="scientific">Trichomalopsis sarcophagae</name>
    <dbReference type="NCBI Taxonomy" id="543379"/>
    <lineage>
        <taxon>Eukaryota</taxon>
        <taxon>Metazoa</taxon>
        <taxon>Ecdysozoa</taxon>
        <taxon>Arthropoda</taxon>
        <taxon>Hexapoda</taxon>
        <taxon>Insecta</taxon>
        <taxon>Pterygota</taxon>
        <taxon>Neoptera</taxon>
        <taxon>Endopterygota</taxon>
        <taxon>Hymenoptera</taxon>
        <taxon>Apocrita</taxon>
        <taxon>Proctotrupomorpha</taxon>
        <taxon>Chalcidoidea</taxon>
        <taxon>Pteromalidae</taxon>
        <taxon>Pteromalinae</taxon>
        <taxon>Trichomalopsis</taxon>
    </lineage>
</organism>
<proteinExistence type="predicted"/>
<feature type="compositionally biased region" description="Polar residues" evidence="1">
    <location>
        <begin position="114"/>
        <end position="129"/>
    </location>
</feature>
<dbReference type="AlphaFoldDB" id="A0A232FMC9"/>
<feature type="region of interest" description="Disordered" evidence="1">
    <location>
        <begin position="88"/>
        <end position="137"/>
    </location>
</feature>
<comment type="caution">
    <text evidence="3">The sequence shown here is derived from an EMBL/GenBank/DDBJ whole genome shotgun (WGS) entry which is preliminary data.</text>
</comment>
<dbReference type="Proteomes" id="UP000215335">
    <property type="component" value="Unassembled WGS sequence"/>
</dbReference>
<protein>
    <submittedName>
        <fullName evidence="3">Uncharacterized protein</fullName>
    </submittedName>
</protein>
<feature type="signal peptide" evidence="2">
    <location>
        <begin position="1"/>
        <end position="25"/>
    </location>
</feature>
<name>A0A232FMC9_9HYME</name>
<accession>A0A232FMC9</accession>
<keyword evidence="4" id="KW-1185">Reference proteome</keyword>
<reference evidence="3 4" key="1">
    <citation type="journal article" date="2017" name="Curr. Biol.">
        <title>The Evolution of Venom by Co-option of Single-Copy Genes.</title>
        <authorList>
            <person name="Martinson E.O."/>
            <person name="Mrinalini"/>
            <person name="Kelkar Y.D."/>
            <person name="Chang C.H."/>
            <person name="Werren J.H."/>
        </authorList>
    </citation>
    <scope>NUCLEOTIDE SEQUENCE [LARGE SCALE GENOMIC DNA]</scope>
    <source>
        <strain evidence="3 4">Alberta</strain>
        <tissue evidence="3">Whole body</tissue>
    </source>
</reference>
<evidence type="ECO:0000313" key="4">
    <source>
        <dbReference type="Proteomes" id="UP000215335"/>
    </source>
</evidence>
<evidence type="ECO:0000313" key="3">
    <source>
        <dbReference type="EMBL" id="OXU31906.1"/>
    </source>
</evidence>
<feature type="region of interest" description="Disordered" evidence="1">
    <location>
        <begin position="146"/>
        <end position="165"/>
    </location>
</feature>
<gene>
    <name evidence="3" type="ORF">TSAR_003851</name>
</gene>